<dbReference type="PANTHER" id="PTHR43133">
    <property type="entry name" value="RNA POLYMERASE ECF-TYPE SIGMA FACTO"/>
    <property type="match status" value="1"/>
</dbReference>
<dbReference type="InterPro" id="IPR036388">
    <property type="entry name" value="WH-like_DNA-bd_sf"/>
</dbReference>
<evidence type="ECO:0000256" key="1">
    <source>
        <dbReference type="ARBA" id="ARBA00010641"/>
    </source>
</evidence>
<name>A0ABX0C7G7_9PSEU</name>
<dbReference type="InterPro" id="IPR039425">
    <property type="entry name" value="RNA_pol_sigma-70-like"/>
</dbReference>
<feature type="domain" description="RNA polymerase sigma-70 region 2" evidence="5">
    <location>
        <begin position="42"/>
        <end position="107"/>
    </location>
</feature>
<dbReference type="EMBL" id="JAAGNC010000215">
    <property type="protein sequence ID" value="NEC62654.1"/>
    <property type="molecule type" value="Genomic_DNA"/>
</dbReference>
<dbReference type="InterPro" id="IPR013249">
    <property type="entry name" value="RNA_pol_sigma70_r4_t2"/>
</dbReference>
<dbReference type="CDD" id="cd06171">
    <property type="entry name" value="Sigma70_r4"/>
    <property type="match status" value="1"/>
</dbReference>
<dbReference type="Pfam" id="PF04542">
    <property type="entry name" value="Sigma70_r2"/>
    <property type="match status" value="1"/>
</dbReference>
<keyword evidence="2" id="KW-0805">Transcription regulation</keyword>
<evidence type="ECO:0000313" key="8">
    <source>
        <dbReference type="Proteomes" id="UP000470404"/>
    </source>
</evidence>
<dbReference type="SUPFAM" id="SSF88659">
    <property type="entry name" value="Sigma3 and sigma4 domains of RNA polymerase sigma factors"/>
    <property type="match status" value="1"/>
</dbReference>
<sequence>MGSHPGILRNEAAVPRAVAVDSPEMLLGRVALGDERAFSQVYEALAGPVLGTATRVLRNRALAEEVAQETLLEIWRKAATFTPGRGNLQSWALTIAHRRAIDRVRSEEAASARETRAWRMDPRRGLDHVADQATLGCECVEVRAALRVLIALQRRAVELAYFDGFTCREVAERLEVPVSTAKSRIQDGLVRLRDAWGGPA</sequence>
<dbReference type="InterPro" id="IPR013324">
    <property type="entry name" value="RNA_pol_sigma_r3/r4-like"/>
</dbReference>
<dbReference type="InterPro" id="IPR014284">
    <property type="entry name" value="RNA_pol_sigma-70_dom"/>
</dbReference>
<accession>A0ABX0C7G7</accession>
<evidence type="ECO:0000256" key="4">
    <source>
        <dbReference type="ARBA" id="ARBA00023163"/>
    </source>
</evidence>
<comment type="similarity">
    <text evidence="1">Belongs to the sigma-70 factor family. ECF subfamily.</text>
</comment>
<dbReference type="Proteomes" id="UP000470404">
    <property type="component" value="Unassembled WGS sequence"/>
</dbReference>
<dbReference type="InterPro" id="IPR013325">
    <property type="entry name" value="RNA_pol_sigma_r2"/>
</dbReference>
<keyword evidence="4" id="KW-0804">Transcription</keyword>
<proteinExistence type="inferred from homology"/>
<evidence type="ECO:0000256" key="2">
    <source>
        <dbReference type="ARBA" id="ARBA00023015"/>
    </source>
</evidence>
<dbReference type="RefSeq" id="WP_067590475.1">
    <property type="nucleotide sequence ID" value="NZ_JAAGNC010000215.1"/>
</dbReference>
<evidence type="ECO:0000259" key="6">
    <source>
        <dbReference type="Pfam" id="PF08281"/>
    </source>
</evidence>
<dbReference type="PANTHER" id="PTHR43133:SF66">
    <property type="entry name" value="ECF RNA POLYMERASE SIGMA FACTOR SIGK"/>
    <property type="match status" value="1"/>
</dbReference>
<comment type="caution">
    <text evidence="7">The sequence shown here is derived from an EMBL/GenBank/DDBJ whole genome shotgun (WGS) entry which is preliminary data.</text>
</comment>
<evidence type="ECO:0000259" key="5">
    <source>
        <dbReference type="Pfam" id="PF04542"/>
    </source>
</evidence>
<evidence type="ECO:0000313" key="7">
    <source>
        <dbReference type="EMBL" id="NEC62654.1"/>
    </source>
</evidence>
<dbReference type="InterPro" id="IPR007627">
    <property type="entry name" value="RNA_pol_sigma70_r2"/>
</dbReference>
<gene>
    <name evidence="7" type="ORF">G3I59_45440</name>
</gene>
<dbReference type="Gene3D" id="1.10.10.10">
    <property type="entry name" value="Winged helix-like DNA-binding domain superfamily/Winged helix DNA-binding domain"/>
    <property type="match status" value="1"/>
</dbReference>
<dbReference type="Pfam" id="PF08281">
    <property type="entry name" value="Sigma70_r4_2"/>
    <property type="match status" value="1"/>
</dbReference>
<dbReference type="Gene3D" id="1.10.1740.10">
    <property type="match status" value="1"/>
</dbReference>
<protein>
    <submittedName>
        <fullName evidence="7">Sigma-70 family RNA polymerase sigma factor</fullName>
    </submittedName>
</protein>
<evidence type="ECO:0000256" key="3">
    <source>
        <dbReference type="ARBA" id="ARBA00023082"/>
    </source>
</evidence>
<keyword evidence="8" id="KW-1185">Reference proteome</keyword>
<keyword evidence="3" id="KW-0731">Sigma factor</keyword>
<reference evidence="7 8" key="1">
    <citation type="submission" date="2020-01" db="EMBL/GenBank/DDBJ databases">
        <title>Insect and environment-associated Actinomycetes.</title>
        <authorList>
            <person name="Currrie C."/>
            <person name="Chevrette M."/>
            <person name="Carlson C."/>
            <person name="Stubbendieck R."/>
            <person name="Wendt-Pienkowski E."/>
        </authorList>
    </citation>
    <scope>NUCLEOTIDE SEQUENCE [LARGE SCALE GENOMIC DNA]</scope>
    <source>
        <strain evidence="7 8">SID8386</strain>
    </source>
</reference>
<organism evidence="7 8">
    <name type="scientific">Amycolatopsis rubida</name>
    <dbReference type="NCBI Taxonomy" id="112413"/>
    <lineage>
        <taxon>Bacteria</taxon>
        <taxon>Bacillati</taxon>
        <taxon>Actinomycetota</taxon>
        <taxon>Actinomycetes</taxon>
        <taxon>Pseudonocardiales</taxon>
        <taxon>Pseudonocardiaceae</taxon>
        <taxon>Amycolatopsis</taxon>
    </lineage>
</organism>
<dbReference type="NCBIfam" id="TIGR02937">
    <property type="entry name" value="sigma70-ECF"/>
    <property type="match status" value="1"/>
</dbReference>
<dbReference type="SUPFAM" id="SSF88946">
    <property type="entry name" value="Sigma2 domain of RNA polymerase sigma factors"/>
    <property type="match status" value="1"/>
</dbReference>
<feature type="domain" description="RNA polymerase sigma factor 70 region 4 type 2" evidence="6">
    <location>
        <begin position="141"/>
        <end position="192"/>
    </location>
</feature>